<dbReference type="InterPro" id="IPR027368">
    <property type="entry name" value="MnmE_dom2"/>
</dbReference>
<feature type="binding site" evidence="6">
    <location>
        <begin position="268"/>
        <end position="271"/>
    </location>
    <ligand>
        <name>GTP</name>
        <dbReference type="ChEBI" id="CHEBI:37565"/>
    </ligand>
</feature>
<dbReference type="KEGG" id="frc:KX01_1621"/>
<keyword evidence="6" id="KW-0479">Metal-binding</keyword>
<comment type="subcellular location">
    <subcellularLocation>
        <location evidence="6">Cytoplasm</location>
    </subcellularLocation>
</comment>
<evidence type="ECO:0000313" key="9">
    <source>
        <dbReference type="EMBL" id="APC96374.1"/>
    </source>
</evidence>
<dbReference type="InterPro" id="IPR005225">
    <property type="entry name" value="Small_GTP-bd"/>
</dbReference>
<dbReference type="STRING" id="1542390.KX01_1621"/>
<dbReference type="InterPro" id="IPR031168">
    <property type="entry name" value="G_TrmE"/>
</dbReference>
<dbReference type="RefSeq" id="WP_071664497.1">
    <property type="nucleotide sequence ID" value="NZ_CP009654.1"/>
</dbReference>
<dbReference type="InterPro" id="IPR027266">
    <property type="entry name" value="TrmE/GcvT-like"/>
</dbReference>
<dbReference type="InterPro" id="IPR018948">
    <property type="entry name" value="GTP-bd_TrmE_N"/>
</dbReference>
<feature type="binding site" evidence="6">
    <location>
        <position position="23"/>
    </location>
    <ligand>
        <name>(6S)-5-formyl-5,6,7,8-tetrahydrofolate</name>
        <dbReference type="ChEBI" id="CHEBI:57457"/>
    </ligand>
</feature>
<dbReference type="PANTHER" id="PTHR42714:SF2">
    <property type="entry name" value="TRNA MODIFICATION GTPASE GTPBP3, MITOCHONDRIAL"/>
    <property type="match status" value="1"/>
</dbReference>
<feature type="binding site" evidence="6">
    <location>
        <position position="249"/>
    </location>
    <ligand>
        <name>Mg(2+)</name>
        <dbReference type="ChEBI" id="CHEBI:18420"/>
    </ligand>
</feature>
<feature type="binding site" evidence="6">
    <location>
        <position position="448"/>
    </location>
    <ligand>
        <name>(6S)-5-formyl-5,6,7,8-tetrahydrofolate</name>
        <dbReference type="ChEBI" id="CHEBI:57457"/>
    </ligand>
</feature>
<feature type="binding site" evidence="6">
    <location>
        <begin position="224"/>
        <end position="229"/>
    </location>
    <ligand>
        <name>GTP</name>
        <dbReference type="ChEBI" id="CHEBI:37565"/>
    </ligand>
</feature>
<dbReference type="OrthoDB" id="9805918at2"/>
<accession>A0A1J0KRU8</accession>
<keyword evidence="6" id="KW-0460">Magnesium</keyword>
<dbReference type="NCBIfam" id="TIGR00231">
    <property type="entry name" value="small_GTP"/>
    <property type="match status" value="1"/>
</dbReference>
<feature type="binding site" evidence="6">
    <location>
        <position position="245"/>
    </location>
    <ligand>
        <name>K(+)</name>
        <dbReference type="ChEBI" id="CHEBI:29103"/>
    </ligand>
</feature>
<feature type="binding site" evidence="6">
    <location>
        <position position="79"/>
    </location>
    <ligand>
        <name>(6S)-5-formyl-5,6,7,8-tetrahydrofolate</name>
        <dbReference type="ChEBI" id="CHEBI:57457"/>
    </ligand>
</feature>
<evidence type="ECO:0000256" key="2">
    <source>
        <dbReference type="ARBA" id="ARBA00022694"/>
    </source>
</evidence>
<proteinExistence type="inferred from homology"/>
<feature type="binding site" evidence="6">
    <location>
        <position position="224"/>
    </location>
    <ligand>
        <name>K(+)</name>
        <dbReference type="ChEBI" id="CHEBI:29103"/>
    </ligand>
</feature>
<dbReference type="InterPro" id="IPR004520">
    <property type="entry name" value="GTPase_MnmE"/>
</dbReference>
<dbReference type="PRINTS" id="PR00326">
    <property type="entry name" value="GTP1OBG"/>
</dbReference>
<evidence type="ECO:0000256" key="3">
    <source>
        <dbReference type="ARBA" id="ARBA00022741"/>
    </source>
</evidence>
<dbReference type="AlphaFoldDB" id="A0A1J0KRU8"/>
<dbReference type="InterPro" id="IPR025867">
    <property type="entry name" value="MnmE_helical"/>
</dbReference>
<evidence type="ECO:0000256" key="1">
    <source>
        <dbReference type="ARBA" id="ARBA00011043"/>
    </source>
</evidence>
<evidence type="ECO:0000256" key="5">
    <source>
        <dbReference type="ARBA" id="ARBA00023134"/>
    </source>
</evidence>
<feature type="binding site" evidence="6">
    <location>
        <position position="243"/>
    </location>
    <ligand>
        <name>K(+)</name>
        <dbReference type="ChEBI" id="CHEBI:29103"/>
    </ligand>
</feature>
<organism evidence="9 10">
    <name type="scientific">Francisella frigiditurris</name>
    <dbReference type="NCBI Taxonomy" id="1542390"/>
    <lineage>
        <taxon>Bacteria</taxon>
        <taxon>Pseudomonadati</taxon>
        <taxon>Pseudomonadota</taxon>
        <taxon>Gammaproteobacteria</taxon>
        <taxon>Thiotrichales</taxon>
        <taxon>Francisellaceae</taxon>
        <taxon>Francisella</taxon>
    </lineage>
</organism>
<dbReference type="NCBIfam" id="NF003661">
    <property type="entry name" value="PRK05291.1-3"/>
    <property type="match status" value="1"/>
</dbReference>
<dbReference type="Gene3D" id="3.40.50.300">
    <property type="entry name" value="P-loop containing nucleotide triphosphate hydrolases"/>
    <property type="match status" value="1"/>
</dbReference>
<dbReference type="PANTHER" id="PTHR42714">
    <property type="entry name" value="TRNA MODIFICATION GTPASE GTPBP3"/>
    <property type="match status" value="1"/>
</dbReference>
<dbReference type="CDD" id="cd04164">
    <property type="entry name" value="trmE"/>
    <property type="match status" value="1"/>
</dbReference>
<dbReference type="HAMAP" id="MF_00379">
    <property type="entry name" value="GTPase_MnmE"/>
    <property type="match status" value="1"/>
</dbReference>
<name>A0A1J0KRU8_9GAMM</name>
<evidence type="ECO:0000256" key="7">
    <source>
        <dbReference type="RuleBase" id="RU003313"/>
    </source>
</evidence>
<dbReference type="Gene3D" id="3.30.1360.120">
    <property type="entry name" value="Probable tRNA modification gtpase trme, domain 1"/>
    <property type="match status" value="1"/>
</dbReference>
<dbReference type="GO" id="GO:0005525">
    <property type="term" value="F:GTP binding"/>
    <property type="evidence" value="ECO:0007669"/>
    <property type="project" value="UniProtKB-UniRule"/>
</dbReference>
<keyword evidence="6" id="KW-0378">Hydrolase</keyword>
<dbReference type="SUPFAM" id="SSF116878">
    <property type="entry name" value="TrmE connector domain"/>
    <property type="match status" value="1"/>
</dbReference>
<feature type="binding site" evidence="6">
    <location>
        <position position="228"/>
    </location>
    <ligand>
        <name>Mg(2+)</name>
        <dbReference type="ChEBI" id="CHEBI:18420"/>
    </ligand>
</feature>
<comment type="function">
    <text evidence="6">Exhibits a very high intrinsic GTPase hydrolysis rate. Involved in the addition of a carboxymethylaminomethyl (cmnm) group at the wobble position (U34) of certain tRNAs, forming tRNA-cmnm(5)s(2)U34.</text>
</comment>
<keyword evidence="6" id="KW-0963">Cytoplasm</keyword>
<feature type="binding site" evidence="6">
    <location>
        <position position="248"/>
    </location>
    <ligand>
        <name>K(+)</name>
        <dbReference type="ChEBI" id="CHEBI:29103"/>
    </ligand>
</feature>
<dbReference type="SUPFAM" id="SSF52540">
    <property type="entry name" value="P-loop containing nucleoside triphosphate hydrolases"/>
    <property type="match status" value="1"/>
</dbReference>
<keyword evidence="5 6" id="KW-0342">GTP-binding</keyword>
<comment type="similarity">
    <text evidence="1 6 7">Belongs to the TRAFAC class TrmE-Era-EngA-EngB-Septin-like GTPase superfamily. TrmE GTPase family.</text>
</comment>
<dbReference type="Pfam" id="PF12631">
    <property type="entry name" value="MnmE_helical"/>
    <property type="match status" value="1"/>
</dbReference>
<dbReference type="InterPro" id="IPR006073">
    <property type="entry name" value="GTP-bd"/>
</dbReference>
<dbReference type="GO" id="GO:0030488">
    <property type="term" value="P:tRNA methylation"/>
    <property type="evidence" value="ECO:0007669"/>
    <property type="project" value="TreeGrafter"/>
</dbReference>
<dbReference type="GO" id="GO:0005829">
    <property type="term" value="C:cytosol"/>
    <property type="evidence" value="ECO:0007669"/>
    <property type="project" value="TreeGrafter"/>
</dbReference>
<dbReference type="NCBIfam" id="TIGR00450">
    <property type="entry name" value="mnmE_trmE_thdF"/>
    <property type="match status" value="1"/>
</dbReference>
<dbReference type="GO" id="GO:0046872">
    <property type="term" value="F:metal ion binding"/>
    <property type="evidence" value="ECO:0007669"/>
    <property type="project" value="UniProtKB-KW"/>
</dbReference>
<feature type="domain" description="TrmE-type G" evidence="8">
    <location>
        <begin position="214"/>
        <end position="372"/>
    </location>
</feature>
<dbReference type="GO" id="GO:0002098">
    <property type="term" value="P:tRNA wobble uridine modification"/>
    <property type="evidence" value="ECO:0007669"/>
    <property type="project" value="TreeGrafter"/>
</dbReference>
<comment type="subunit">
    <text evidence="6">Homodimer. Heterotetramer of two MnmE and two MnmG subunits.</text>
</comment>
<dbReference type="CDD" id="cd14858">
    <property type="entry name" value="TrmE_N"/>
    <property type="match status" value="1"/>
</dbReference>
<dbReference type="EC" id="3.6.-.-" evidence="6"/>
<dbReference type="Gene3D" id="1.20.120.430">
    <property type="entry name" value="tRNA modification GTPase MnmE domain 2"/>
    <property type="match status" value="1"/>
</dbReference>
<dbReference type="Pfam" id="PF10396">
    <property type="entry name" value="TrmE_N"/>
    <property type="match status" value="1"/>
</dbReference>
<keyword evidence="10" id="KW-1185">Reference proteome</keyword>
<dbReference type="Proteomes" id="UP000182521">
    <property type="component" value="Chromosome"/>
</dbReference>
<evidence type="ECO:0000256" key="6">
    <source>
        <dbReference type="HAMAP-Rule" id="MF_00379"/>
    </source>
</evidence>
<keyword evidence="4 6" id="KW-0630">Potassium</keyword>
<dbReference type="Pfam" id="PF01926">
    <property type="entry name" value="MMR_HSR1"/>
    <property type="match status" value="1"/>
</dbReference>
<dbReference type="PROSITE" id="PS51709">
    <property type="entry name" value="G_TRME"/>
    <property type="match status" value="1"/>
</dbReference>
<protein>
    <recommendedName>
        <fullName evidence="6">tRNA modification GTPase MnmE</fullName>
        <ecNumber evidence="6">3.6.-.-</ecNumber>
    </recommendedName>
</protein>
<feature type="binding site" evidence="6">
    <location>
        <position position="118"/>
    </location>
    <ligand>
        <name>(6S)-5-formyl-5,6,7,8-tetrahydrofolate</name>
        <dbReference type="ChEBI" id="CHEBI:57457"/>
    </ligand>
</feature>
<evidence type="ECO:0000259" key="8">
    <source>
        <dbReference type="PROSITE" id="PS51709"/>
    </source>
</evidence>
<dbReference type="GO" id="GO:0003924">
    <property type="term" value="F:GTPase activity"/>
    <property type="evidence" value="ECO:0007669"/>
    <property type="project" value="UniProtKB-UniRule"/>
</dbReference>
<dbReference type="EMBL" id="CP009654">
    <property type="protein sequence ID" value="APC96374.1"/>
    <property type="molecule type" value="Genomic_DNA"/>
</dbReference>
<reference evidence="10" key="1">
    <citation type="submission" date="2014-10" db="EMBL/GenBank/DDBJ databases">
        <authorList>
            <person name="Kuske C.R."/>
            <person name="Challacombe J.F."/>
            <person name="Daligault H.E."/>
            <person name="Davenport K.W."/>
            <person name="Johnson S.L."/>
            <person name="Siddaramappa S."/>
            <person name="Petersen J.M."/>
        </authorList>
    </citation>
    <scope>NUCLEOTIDE SEQUENCE [LARGE SCALE GENOMIC DNA]</scope>
    <source>
        <strain evidence="10">CA97-1460</strain>
    </source>
</reference>
<evidence type="ECO:0000256" key="4">
    <source>
        <dbReference type="ARBA" id="ARBA00022958"/>
    </source>
</evidence>
<sequence length="448" mass="49675">MTNNDTIVAIATPQGNGGIGIVRISGSNALAIANNLIKKDLKPRYATFCHIYEDNQIIDNGIAIFFKNPYSYTGEDTVEIQAHGNPIILNMIIKLAIKLGARMAKAGEFTERAYLNNKIDLAQAEAVADLINASSELAAKSAARSLQGDFSKEIHSLLEKLIYLRMYVEASIDFPEEEINFMEDQKIHNSLKDIYTSIEKIKDNCKQGIILSEGITLILIGKPNVGKSSLLNALSGKETAIVTPIAGTTRDIVKEHIQINGVPVHIIDTAGLRFSDDIIENEGIKRAIKKIQEADQILFINDDPSKVTFNEIKEVIPEFYEQIPKNIDITFVHNKIDLLNTIPENTNNHVYISADKNIGIDKLKNHILAKVGYTAQNESIYTARERHIDAINRAFEHIALAKEQLNIGNGELLAEELLIVQEYLNSITGEFSSDDLLGKIFSSFCIGK</sequence>
<dbReference type="InterPro" id="IPR027417">
    <property type="entry name" value="P-loop_NTPase"/>
</dbReference>
<keyword evidence="2 6" id="KW-0819">tRNA processing</keyword>
<keyword evidence="3 6" id="KW-0547">Nucleotide-binding</keyword>
<gene>
    <name evidence="6 9" type="primary">trmE</name>
    <name evidence="6" type="synonym">mnmE</name>
    <name evidence="9" type="ORF">KX01_1621</name>
</gene>
<evidence type="ECO:0000313" key="10">
    <source>
        <dbReference type="Proteomes" id="UP000182521"/>
    </source>
</evidence>
<feature type="binding site" evidence="6">
    <location>
        <begin position="243"/>
        <end position="249"/>
    </location>
    <ligand>
        <name>GTP</name>
        <dbReference type="ChEBI" id="CHEBI:37565"/>
    </ligand>
</feature>
<comment type="caution">
    <text evidence="6">Lacks conserved residue(s) required for the propagation of feature annotation.</text>
</comment>
<comment type="cofactor">
    <cofactor evidence="6">
        <name>K(+)</name>
        <dbReference type="ChEBI" id="CHEBI:29103"/>
    </cofactor>
    <text evidence="6">Binds 1 potassium ion per subunit.</text>
</comment>